<comment type="pathway">
    <text evidence="6">Carbohydrate degradation; glycolysis; pyruvate from D-glyceraldehyde 3-phosphate: step 3/5.</text>
</comment>
<dbReference type="EC" id="5.4.2.11" evidence="6"/>
<feature type="binding site" evidence="6 8">
    <location>
        <position position="60"/>
    </location>
    <ligand>
        <name>substrate</name>
    </ligand>
</feature>
<feature type="binding site" evidence="6 8">
    <location>
        <begin position="21"/>
        <end position="22"/>
    </location>
    <ligand>
        <name>substrate</name>
    </ligand>
</feature>
<evidence type="ECO:0000256" key="5">
    <source>
        <dbReference type="ARBA" id="ARBA00023235"/>
    </source>
</evidence>
<dbReference type="PANTHER" id="PTHR11931">
    <property type="entry name" value="PHOSPHOGLYCERATE MUTASE"/>
    <property type="match status" value="1"/>
</dbReference>
<comment type="caution">
    <text evidence="9">The sequence shown here is derived from an EMBL/GenBank/DDBJ whole genome shotgun (WGS) entry which is preliminary data.</text>
</comment>
<feature type="binding site" evidence="6 8">
    <location>
        <begin position="182"/>
        <end position="183"/>
    </location>
    <ligand>
        <name>substrate</name>
    </ligand>
</feature>
<evidence type="ECO:0000313" key="10">
    <source>
        <dbReference type="Proteomes" id="UP000182860"/>
    </source>
</evidence>
<protein>
    <recommendedName>
        <fullName evidence="6">2,3-bisphosphoglycerate-dependent phosphoglycerate mutase</fullName>
        <shortName evidence="6">BPG-dependent PGAM</shortName>
        <shortName evidence="6">PGAM</shortName>
        <shortName evidence="6">Phosphoglyceromutase</shortName>
        <shortName evidence="6">dPGM</shortName>
        <ecNumber evidence="6">5.4.2.11</ecNumber>
    </recommendedName>
</protein>
<comment type="similarity">
    <text evidence="2 6">Belongs to the phosphoglycerate mutase family. BPG-dependent PGAM subfamily.</text>
</comment>
<dbReference type="InterPro" id="IPR013078">
    <property type="entry name" value="His_Pase_superF_clade-1"/>
</dbReference>
<comment type="caution">
    <text evidence="6">Lacks conserved residue(s) required for the propagation of feature annotation.</text>
</comment>
<comment type="function">
    <text evidence="6">Catalyzes the interconversion of 2-phosphoglycerate and 3-phosphoglycerate.</text>
</comment>
<dbReference type="Gene3D" id="3.40.50.1240">
    <property type="entry name" value="Phosphoglycerate mutase-like"/>
    <property type="match status" value="1"/>
</dbReference>
<dbReference type="SMART" id="SM00855">
    <property type="entry name" value="PGAM"/>
    <property type="match status" value="1"/>
</dbReference>
<evidence type="ECO:0000256" key="6">
    <source>
        <dbReference type="HAMAP-Rule" id="MF_01039"/>
    </source>
</evidence>
<organism evidence="9 10">
    <name type="scientific">Candidatus Falkowbacteria bacterium CG1_02_41_21</name>
    <dbReference type="NCBI Taxonomy" id="1805147"/>
    <lineage>
        <taxon>Bacteria</taxon>
        <taxon>Candidatus Falkowiibacteriota</taxon>
    </lineage>
</organism>
<dbReference type="CDD" id="cd07067">
    <property type="entry name" value="HP_PGM_like"/>
    <property type="match status" value="1"/>
</dbReference>
<sequence length="246" mass="28053">MLKIVFIRHGQSAWNDPSRFTGWADIALSPLGKEESALAAVTLKKSKYSFDEVFQSELKRAEDTTKIILIGMKHKRIPVKSDWRLNERHYGNLQGLNKAEIRAKFGEKQFMLWRRGYSVRPPKINKSNSTYKDIYSNPVYKDIKIPLAESLADVVKRVIPFWKEAIIPGLKTGKKILISASGNSLRAIIKYLDKVSAKEIVALNIPTGIPLVYELDKNFKPIRHYYLGNQKKIAAAIEKVKNQGKK</sequence>
<evidence type="ECO:0000313" key="9">
    <source>
        <dbReference type="EMBL" id="OIO06932.1"/>
    </source>
</evidence>
<comment type="catalytic activity">
    <reaction evidence="1 6">
        <text>(2R)-2-phosphoglycerate = (2R)-3-phosphoglycerate</text>
        <dbReference type="Rhea" id="RHEA:15901"/>
        <dbReference type="ChEBI" id="CHEBI:58272"/>
        <dbReference type="ChEBI" id="CHEBI:58289"/>
        <dbReference type="EC" id="5.4.2.11"/>
    </reaction>
</comment>
<feature type="binding site" evidence="6 8">
    <location>
        <begin position="114"/>
        <end position="115"/>
    </location>
    <ligand>
        <name>substrate</name>
    </ligand>
</feature>
<keyword evidence="5 6" id="KW-0413">Isomerase</keyword>
<evidence type="ECO:0000256" key="8">
    <source>
        <dbReference type="PIRSR" id="PIRSR613078-2"/>
    </source>
</evidence>
<feature type="active site" description="Tele-phosphohistidine intermediate" evidence="6 7">
    <location>
        <position position="9"/>
    </location>
</feature>
<feature type="binding site" evidence="6 8">
    <location>
        <begin position="8"/>
        <end position="15"/>
    </location>
    <ligand>
        <name>substrate</name>
    </ligand>
</feature>
<name>A0A1J4T4C4_9BACT</name>
<evidence type="ECO:0000256" key="7">
    <source>
        <dbReference type="PIRSR" id="PIRSR613078-1"/>
    </source>
</evidence>
<dbReference type="AlphaFoldDB" id="A0A1J4T4C4"/>
<accession>A0A1J4T4C4</accession>
<dbReference type="Pfam" id="PF00300">
    <property type="entry name" value="His_Phos_1"/>
    <property type="match status" value="1"/>
</dbReference>
<keyword evidence="4 6" id="KW-0324">Glycolysis</keyword>
<reference evidence="9 10" key="1">
    <citation type="journal article" date="2016" name="Environ. Microbiol.">
        <title>Genomic resolution of a cold subsurface aquifer community provides metabolic insights for novel microbes adapted to high CO concentrations.</title>
        <authorList>
            <person name="Probst A.J."/>
            <person name="Castelle C.J."/>
            <person name="Singh A."/>
            <person name="Brown C.T."/>
            <person name="Anantharaman K."/>
            <person name="Sharon I."/>
            <person name="Hug L.A."/>
            <person name="Burstein D."/>
            <person name="Emerson J.B."/>
            <person name="Thomas B.C."/>
            <person name="Banfield J.F."/>
        </authorList>
    </citation>
    <scope>NUCLEOTIDE SEQUENCE [LARGE SCALE GENOMIC DNA]</scope>
    <source>
        <strain evidence="9">CG1_02_41_21</strain>
    </source>
</reference>
<dbReference type="EMBL" id="MNUV01000056">
    <property type="protein sequence ID" value="OIO06932.1"/>
    <property type="molecule type" value="Genomic_DNA"/>
</dbReference>
<dbReference type="Proteomes" id="UP000182860">
    <property type="component" value="Unassembled WGS sequence"/>
</dbReference>
<evidence type="ECO:0000256" key="1">
    <source>
        <dbReference type="ARBA" id="ARBA00000380"/>
    </source>
</evidence>
<dbReference type="HAMAP" id="MF_01039">
    <property type="entry name" value="PGAM_GpmA"/>
    <property type="match status" value="1"/>
</dbReference>
<feature type="active site" description="Proton donor/acceptor" evidence="6 7">
    <location>
        <position position="87"/>
    </location>
</feature>
<dbReference type="GO" id="GO:0004619">
    <property type="term" value="F:phosphoglycerate mutase activity"/>
    <property type="evidence" value="ECO:0007669"/>
    <property type="project" value="UniProtKB-UniRule"/>
</dbReference>
<feature type="binding site" evidence="6 8">
    <location>
        <begin position="87"/>
        <end position="90"/>
    </location>
    <ligand>
        <name>substrate</name>
    </ligand>
</feature>
<dbReference type="GO" id="GO:0006094">
    <property type="term" value="P:gluconeogenesis"/>
    <property type="evidence" value="ECO:0007669"/>
    <property type="project" value="UniProtKB-UniRule"/>
</dbReference>
<evidence type="ECO:0000256" key="3">
    <source>
        <dbReference type="ARBA" id="ARBA00022432"/>
    </source>
</evidence>
<gene>
    <name evidence="6 9" type="primary">gpmA</name>
    <name evidence="9" type="ORF">AUJ35_03060</name>
</gene>
<dbReference type="GO" id="GO:0006096">
    <property type="term" value="P:glycolytic process"/>
    <property type="evidence" value="ECO:0007669"/>
    <property type="project" value="UniProtKB-UniRule"/>
</dbReference>
<evidence type="ECO:0000256" key="4">
    <source>
        <dbReference type="ARBA" id="ARBA00023152"/>
    </source>
</evidence>
<dbReference type="NCBIfam" id="NF010713">
    <property type="entry name" value="PRK14115.1"/>
    <property type="match status" value="1"/>
</dbReference>
<proteinExistence type="inferred from homology"/>
<evidence type="ECO:0000256" key="2">
    <source>
        <dbReference type="ARBA" id="ARBA00006717"/>
    </source>
</evidence>
<dbReference type="PIRSF" id="PIRSF000709">
    <property type="entry name" value="6PFK_2-Ptase"/>
    <property type="match status" value="1"/>
</dbReference>
<dbReference type="UniPathway" id="UPA00109">
    <property type="reaction ID" value="UER00186"/>
</dbReference>
<dbReference type="FunFam" id="3.40.50.1240:FF:000003">
    <property type="entry name" value="2,3-bisphosphoglycerate-dependent phosphoglycerate mutase"/>
    <property type="match status" value="1"/>
</dbReference>
<dbReference type="InterPro" id="IPR029033">
    <property type="entry name" value="His_PPase_superfam"/>
</dbReference>
<feature type="binding site" evidence="6 8">
    <location>
        <position position="98"/>
    </location>
    <ligand>
        <name>substrate</name>
    </ligand>
</feature>
<dbReference type="InterPro" id="IPR005952">
    <property type="entry name" value="Phosphogly_mut1"/>
</dbReference>
<dbReference type="SUPFAM" id="SSF53254">
    <property type="entry name" value="Phosphoglycerate mutase-like"/>
    <property type="match status" value="1"/>
</dbReference>
<dbReference type="NCBIfam" id="TIGR01258">
    <property type="entry name" value="pgm_1"/>
    <property type="match status" value="1"/>
</dbReference>
<keyword evidence="3 6" id="KW-0312">Gluconeogenesis</keyword>